<evidence type="ECO:0000313" key="1">
    <source>
        <dbReference type="EMBL" id="KRS15664.1"/>
    </source>
</evidence>
<dbReference type="EMBL" id="LAXI01000020">
    <property type="protein sequence ID" value="KRS15664.1"/>
    <property type="molecule type" value="Genomic_DNA"/>
</dbReference>
<dbReference type="Proteomes" id="UP000325785">
    <property type="component" value="Chromosome"/>
</dbReference>
<dbReference type="KEGG" id="rid:RIdsm_03644"/>
<protein>
    <submittedName>
        <fullName evidence="2">Structural protein</fullName>
    </submittedName>
</protein>
<name>A0A0T5P3G0_9RHOB</name>
<evidence type="ECO:0000313" key="3">
    <source>
        <dbReference type="Proteomes" id="UP000051401"/>
    </source>
</evidence>
<gene>
    <name evidence="2" type="ORF">RIdsm_03644</name>
    <name evidence="1" type="ORF">XM52_22770</name>
</gene>
<sequence length="858" mass="93576">MANMHDCIDAAVNSGQLNGASAQAKAQAAKNVYTELYDRYRTVMPDAQAQMLAKKDLGEATRRAKHSRFHAVTNQLQTMRRIHALLAQSDRPDLHLQSMVEYVEGSGYTGESVASLQRAYITSINSGIRDFLKETGIRKRGGSRDPKLLDHVIRELHAEATGNAQAKQLADAVRAQQQRMRREFNARGGDIGELSDYGIMHTHDPMAMRKAGKDAWRRSLLSDDGATSPLDWSRIVNKRTGRPFAAQPGQRLAGGDLADARAMLDEIYGNVTSMGWQNRYPKMMATGKALYNQRAEARVLHFKSGSDWLAYNKTFGTGDPFSSAVGGLHGLARDVALMRVLGPNPNAGFEFAAQTAEKRAQELHAKGQRNRNILGLKNDIDKLTERSITRTKAMLAQADGTANMPAKGYEASAAFFGATRQYIVATKLGSALASSVTDTATMEIAAQTIGMGGGRILTRHVELMASSATRETAAQMGWVADTLATTGAGAARYLGETFSPEVTRRLADFTLRASGLNFWTDMGRTAFKMELSGYLATNAGRTLQDVDPKLRALLEGRGITAAEWDILRDPASLMTAPNGASFLSPQWWLEHQTKLPRDQAEGLAMRLQAIFEEQQEFAIPSVNLAGRVAFQDTAQPGTFLGELARSGVMFKSFAMSLMINQMRRFWAQPTPLARVAYAVKLGASLTLMGAVAVQLKELAKGRDPRPMDNMKFWAAAGLQGGGLGIFGDFFAAGTNRFGGGIPETLAGPVAGLVADIAVPISSNVSRAAQGEDLLLGRDIANFVRFNTPVASSLWYLRRPFDAWVGDQLQLLLDPEADIAFRRATRRAEQDYGTSLWWKRGEVLPSRWPNYSNALGGGQ</sequence>
<reference evidence="2 4" key="2">
    <citation type="submission" date="2018-08" db="EMBL/GenBank/DDBJ databases">
        <title>Genetic Globetrotter - A new plasmid hitch-hiking vast phylogenetic and geographic distances.</title>
        <authorList>
            <person name="Vollmers J."/>
            <person name="Petersen J."/>
        </authorList>
    </citation>
    <scope>NUCLEOTIDE SEQUENCE [LARGE SCALE GENOMIC DNA]</scope>
    <source>
        <strain evidence="2 4">DSM 26383</strain>
    </source>
</reference>
<evidence type="ECO:0000313" key="2">
    <source>
        <dbReference type="EMBL" id="QEW27824.1"/>
    </source>
</evidence>
<organism evidence="1 3">
    <name type="scientific">Roseovarius indicus</name>
    <dbReference type="NCBI Taxonomy" id="540747"/>
    <lineage>
        <taxon>Bacteria</taxon>
        <taxon>Pseudomonadati</taxon>
        <taxon>Pseudomonadota</taxon>
        <taxon>Alphaproteobacteria</taxon>
        <taxon>Rhodobacterales</taxon>
        <taxon>Roseobacteraceae</taxon>
        <taxon>Roseovarius</taxon>
    </lineage>
</organism>
<dbReference type="OrthoDB" id="6576970at2"/>
<dbReference type="AlphaFoldDB" id="A0A0T5P3G0"/>
<dbReference type="EMBL" id="CP031598">
    <property type="protein sequence ID" value="QEW27824.1"/>
    <property type="molecule type" value="Genomic_DNA"/>
</dbReference>
<dbReference type="STRING" id="540747.SAMN04488031_12244"/>
<keyword evidence="3" id="KW-1185">Reference proteome</keyword>
<dbReference type="Proteomes" id="UP000051401">
    <property type="component" value="Unassembled WGS sequence"/>
</dbReference>
<proteinExistence type="predicted"/>
<accession>A0A0T5P3G0</accession>
<reference evidence="1 3" key="1">
    <citation type="submission" date="2015-04" db="EMBL/GenBank/DDBJ databases">
        <title>The draft genome sequence of Roseovarius indicus B108T.</title>
        <authorList>
            <person name="Li G."/>
            <person name="Lai Q."/>
            <person name="Shao Z."/>
            <person name="Yan P."/>
        </authorList>
    </citation>
    <scope>NUCLEOTIDE SEQUENCE [LARGE SCALE GENOMIC DNA]</scope>
    <source>
        <strain evidence="1 3">B108</strain>
    </source>
</reference>
<dbReference type="PATRIC" id="fig|540747.5.peg.2909"/>
<dbReference type="RefSeq" id="WP_057819915.1">
    <property type="nucleotide sequence ID" value="NZ_CP031598.1"/>
</dbReference>
<evidence type="ECO:0000313" key="4">
    <source>
        <dbReference type="Proteomes" id="UP000325785"/>
    </source>
</evidence>